<accession>A0A5J4VDW8</accession>
<reference evidence="2 3" key="1">
    <citation type="submission" date="2019-03" db="EMBL/GenBank/DDBJ databases">
        <title>Single cell metagenomics reveals metabolic interactions within the superorganism composed of flagellate Streblomastix strix and complex community of Bacteroidetes bacteria on its surface.</title>
        <authorList>
            <person name="Treitli S.C."/>
            <person name="Kolisko M."/>
            <person name="Husnik F."/>
            <person name="Keeling P."/>
            <person name="Hampl V."/>
        </authorList>
    </citation>
    <scope>NUCLEOTIDE SEQUENCE [LARGE SCALE GENOMIC DNA]</scope>
    <source>
        <strain evidence="2">ST1C</strain>
    </source>
</reference>
<dbReference type="Pfam" id="PF01612">
    <property type="entry name" value="DNA_pol_A_exo1"/>
    <property type="match status" value="1"/>
</dbReference>
<dbReference type="Gene3D" id="3.30.420.10">
    <property type="entry name" value="Ribonuclease H-like superfamily/Ribonuclease H"/>
    <property type="match status" value="1"/>
</dbReference>
<gene>
    <name evidence="2" type="ORF">EZS28_023791</name>
</gene>
<dbReference type="EMBL" id="SNRW01007763">
    <property type="protein sequence ID" value="KAA6380683.1"/>
    <property type="molecule type" value="Genomic_DNA"/>
</dbReference>
<dbReference type="GO" id="GO:0003676">
    <property type="term" value="F:nucleic acid binding"/>
    <property type="evidence" value="ECO:0007669"/>
    <property type="project" value="InterPro"/>
</dbReference>
<proteinExistence type="predicted"/>
<dbReference type="AlphaFoldDB" id="A0A5J4VDW8"/>
<evidence type="ECO:0000313" key="3">
    <source>
        <dbReference type="Proteomes" id="UP000324800"/>
    </source>
</evidence>
<organism evidence="2 3">
    <name type="scientific">Streblomastix strix</name>
    <dbReference type="NCBI Taxonomy" id="222440"/>
    <lineage>
        <taxon>Eukaryota</taxon>
        <taxon>Metamonada</taxon>
        <taxon>Preaxostyla</taxon>
        <taxon>Oxymonadida</taxon>
        <taxon>Streblomastigidae</taxon>
        <taxon>Streblomastix</taxon>
    </lineage>
</organism>
<dbReference type="InterPro" id="IPR002562">
    <property type="entry name" value="3'-5'_exonuclease_dom"/>
</dbReference>
<comment type="caution">
    <text evidence="2">The sequence shown here is derived from an EMBL/GenBank/DDBJ whole genome shotgun (WGS) entry which is preliminary data.</text>
</comment>
<dbReference type="InterPro" id="IPR036397">
    <property type="entry name" value="RNaseH_sf"/>
</dbReference>
<evidence type="ECO:0000313" key="2">
    <source>
        <dbReference type="EMBL" id="KAA6380683.1"/>
    </source>
</evidence>
<dbReference type="GO" id="GO:0008408">
    <property type="term" value="F:3'-5' exonuclease activity"/>
    <property type="evidence" value="ECO:0007669"/>
    <property type="project" value="InterPro"/>
</dbReference>
<feature type="domain" description="3'-5' exonuclease" evidence="1">
    <location>
        <begin position="68"/>
        <end position="226"/>
    </location>
</feature>
<dbReference type="SUPFAM" id="SSF53098">
    <property type="entry name" value="Ribonuclease H-like"/>
    <property type="match status" value="1"/>
</dbReference>
<dbReference type="Proteomes" id="UP000324800">
    <property type="component" value="Unassembled WGS sequence"/>
</dbReference>
<dbReference type="InterPro" id="IPR012337">
    <property type="entry name" value="RNaseH-like_sf"/>
</dbReference>
<name>A0A5J4VDW8_9EUKA</name>
<dbReference type="OrthoDB" id="1920326at2759"/>
<protein>
    <recommendedName>
        <fullName evidence="1">3'-5' exonuclease domain-containing protein</fullName>
    </recommendedName>
</protein>
<dbReference type="GO" id="GO:0006139">
    <property type="term" value="P:nucleobase-containing compound metabolic process"/>
    <property type="evidence" value="ECO:0007669"/>
    <property type="project" value="InterPro"/>
</dbReference>
<sequence length="270" mass="31505">MNIKQITSQLTPNQVWNLIPKTELAQPRPVIRPNFNCPGFPHQLKRFLQNEELEQLPHFTYRGKINLIENIEQAQQAIAHLLKEQYVGFDTQPYSKYNVDQLTDVTHVIIADKQEVYIFYIKILKGISSLIPLLSVEIPQKICIRQGIKKQIDLRFIQDFEPKGFTHLTFATTQIGIMNYGLYQICGNLLGIKVIADVTENYEYDWTRYPLPEGQITYASTNVWVTRWSWESIWVYQSKGLSLLPINYQQKTDKRQSKGYKGFSVEDEDV</sequence>
<evidence type="ECO:0000259" key="1">
    <source>
        <dbReference type="Pfam" id="PF01612"/>
    </source>
</evidence>